<accession>A0AB34IK46</accession>
<dbReference type="Proteomes" id="UP001515480">
    <property type="component" value="Unassembled WGS sequence"/>
</dbReference>
<gene>
    <name evidence="2" type="ORF">AB1Y20_011794</name>
</gene>
<reference evidence="2 3" key="1">
    <citation type="journal article" date="2024" name="Science">
        <title>Giant polyketide synthase enzymes in the biosynthesis of giant marine polyether toxins.</title>
        <authorList>
            <person name="Fallon T.R."/>
            <person name="Shende V.V."/>
            <person name="Wierzbicki I.H."/>
            <person name="Pendleton A.L."/>
            <person name="Watervoot N.F."/>
            <person name="Auber R.P."/>
            <person name="Gonzalez D.J."/>
            <person name="Wisecaver J.H."/>
            <person name="Moore B.S."/>
        </authorList>
    </citation>
    <scope>NUCLEOTIDE SEQUENCE [LARGE SCALE GENOMIC DNA]</scope>
    <source>
        <strain evidence="2 3">12B1</strain>
    </source>
</reference>
<feature type="signal peptide" evidence="1">
    <location>
        <begin position="1"/>
        <end position="23"/>
    </location>
</feature>
<name>A0AB34IK46_PRYPA</name>
<proteinExistence type="predicted"/>
<evidence type="ECO:0000313" key="3">
    <source>
        <dbReference type="Proteomes" id="UP001515480"/>
    </source>
</evidence>
<evidence type="ECO:0000256" key="1">
    <source>
        <dbReference type="SAM" id="SignalP"/>
    </source>
</evidence>
<evidence type="ECO:0000313" key="2">
    <source>
        <dbReference type="EMBL" id="KAL1499595.1"/>
    </source>
</evidence>
<dbReference type="EMBL" id="JBGBPQ010000025">
    <property type="protein sequence ID" value="KAL1499595.1"/>
    <property type="molecule type" value="Genomic_DNA"/>
</dbReference>
<keyword evidence="1" id="KW-0732">Signal</keyword>
<keyword evidence="3" id="KW-1185">Reference proteome</keyword>
<comment type="caution">
    <text evidence="2">The sequence shown here is derived from an EMBL/GenBank/DDBJ whole genome shotgun (WGS) entry which is preliminary data.</text>
</comment>
<sequence length="701" mass="78665">MQVMRHHHIIFLALLITSGLVRARSPSEVFAADLEKCIREHAAAAARTFPQWGDSCMPPTEKIDIQAALYDTTLASIQHTYGYTGSLWCSFYSLRMTGKEYNPNDSQPNNPNYFDWYKSLLCPWDLSRCENEPLGMHGDEWKGVPVGDAPNQNTQYLVKPLDPYVSDEPDRRTMSCGLCGWLKRKLGEPPFTIKPDPLPPFTPGAELYTANWDFHPFGSWLANQAARTHEHVDGIVQNINIWRASNGEEIHGFLWQSTRLLAYESQSLSKQRLKFVDEKRAIDHVLRVCKPSWWLAPQSRDDCSHAAGHGFFYYFLDVGRAVSACWTDEIVDHTPGPELDRDTDTRHSGLNAADLLKWRWLCSTGVYHSAGNTLSSAILQQLSRIDTGAEQFLCKHADSWGDHARFFDRCSAGLGMKETEGRLELVRVEKCKVPHSASGKVAKPAAWELKQLSQFGQTMQLSCNPAKYFVQANDQCPLAYRAHFPCEWGTKDYDFCTGRIGGAIVKGPTGPRGVVWETPGTPPNYLTFYTIKVTTALTDEQVEMIPQTRWAFFDTATKTGLLKYDPEVTREELPEELKETVVVETLLELDHVVLTSLAPIILDNTATVTPYHELCMSHEILRETFRCEHPPPPPEGQAYVKYAEDFVSGYPLGVWGGSCTCPDGRVYTAGDNGDLCGSLACFGGVSGPCQEREGIWAFREV</sequence>
<dbReference type="AlphaFoldDB" id="A0AB34IK46"/>
<protein>
    <submittedName>
        <fullName evidence="2">Uncharacterized protein</fullName>
    </submittedName>
</protein>
<feature type="chain" id="PRO_5044271496" evidence="1">
    <location>
        <begin position="24"/>
        <end position="701"/>
    </location>
</feature>
<organism evidence="2 3">
    <name type="scientific">Prymnesium parvum</name>
    <name type="common">Toxic golden alga</name>
    <dbReference type="NCBI Taxonomy" id="97485"/>
    <lineage>
        <taxon>Eukaryota</taxon>
        <taxon>Haptista</taxon>
        <taxon>Haptophyta</taxon>
        <taxon>Prymnesiophyceae</taxon>
        <taxon>Prymnesiales</taxon>
        <taxon>Prymnesiaceae</taxon>
        <taxon>Prymnesium</taxon>
    </lineage>
</organism>